<evidence type="ECO:0000313" key="3">
    <source>
        <dbReference type="Proteomes" id="UP000770015"/>
    </source>
</evidence>
<proteinExistence type="predicted"/>
<organism evidence="2 3">
    <name type="scientific">Plectosphaerella plurivora</name>
    <dbReference type="NCBI Taxonomy" id="936078"/>
    <lineage>
        <taxon>Eukaryota</taxon>
        <taxon>Fungi</taxon>
        <taxon>Dikarya</taxon>
        <taxon>Ascomycota</taxon>
        <taxon>Pezizomycotina</taxon>
        <taxon>Sordariomycetes</taxon>
        <taxon>Hypocreomycetidae</taxon>
        <taxon>Glomerellales</taxon>
        <taxon>Plectosphaerellaceae</taxon>
        <taxon>Plectosphaerella</taxon>
    </lineage>
</organism>
<dbReference type="Proteomes" id="UP000770015">
    <property type="component" value="Unassembled WGS sequence"/>
</dbReference>
<dbReference type="Gene3D" id="3.20.20.150">
    <property type="entry name" value="Divalent-metal-dependent TIM barrel enzymes"/>
    <property type="match status" value="1"/>
</dbReference>
<dbReference type="InterPro" id="IPR036237">
    <property type="entry name" value="Xyl_isomerase-like_sf"/>
</dbReference>
<dbReference type="AlphaFoldDB" id="A0A9P9A5J6"/>
<gene>
    <name evidence="2" type="ORF">F5X68DRAFT_235056</name>
</gene>
<reference evidence="2" key="1">
    <citation type="journal article" date="2021" name="Nat. Commun.">
        <title>Genetic determinants of endophytism in the Arabidopsis root mycobiome.</title>
        <authorList>
            <person name="Mesny F."/>
            <person name="Miyauchi S."/>
            <person name="Thiergart T."/>
            <person name="Pickel B."/>
            <person name="Atanasova L."/>
            <person name="Karlsson M."/>
            <person name="Huettel B."/>
            <person name="Barry K.W."/>
            <person name="Haridas S."/>
            <person name="Chen C."/>
            <person name="Bauer D."/>
            <person name="Andreopoulos W."/>
            <person name="Pangilinan J."/>
            <person name="LaButti K."/>
            <person name="Riley R."/>
            <person name="Lipzen A."/>
            <person name="Clum A."/>
            <person name="Drula E."/>
            <person name="Henrissat B."/>
            <person name="Kohler A."/>
            <person name="Grigoriev I.V."/>
            <person name="Martin F.M."/>
            <person name="Hacquard S."/>
        </authorList>
    </citation>
    <scope>NUCLEOTIDE SEQUENCE</scope>
    <source>
        <strain evidence="2">MPI-SDFR-AT-0117</strain>
    </source>
</reference>
<evidence type="ECO:0000259" key="1">
    <source>
        <dbReference type="Pfam" id="PF01261"/>
    </source>
</evidence>
<feature type="domain" description="Xylose isomerase-like TIM barrel" evidence="1">
    <location>
        <begin position="28"/>
        <end position="202"/>
    </location>
</feature>
<dbReference type="OrthoDB" id="9971575at2759"/>
<dbReference type="SUPFAM" id="SSF51658">
    <property type="entry name" value="Xylose isomerase-like"/>
    <property type="match status" value="1"/>
</dbReference>
<accession>A0A9P9A5J6</accession>
<evidence type="ECO:0000313" key="2">
    <source>
        <dbReference type="EMBL" id="KAH6676881.1"/>
    </source>
</evidence>
<name>A0A9P9A5J6_9PEZI</name>
<comment type="caution">
    <text evidence="2">The sequence shown here is derived from an EMBL/GenBank/DDBJ whole genome shotgun (WGS) entry which is preliminary data.</text>
</comment>
<keyword evidence="3" id="KW-1185">Reference proteome</keyword>
<sequence length="294" mass="34044">MTKAMRFRSTWGIDPTPGYENYKTWLPELKKLGYAGIEVNLFYLDDLKLLREICDEHNLEITVLILSADPTVNRFKAPGSTPQGHLLFYRSQLQRSRILRPYKIVAPSGSDAWTIDQSLEFYRGSLKVDRELGLEGKVCHETHRSRALFNPYVTAQILTAVPEIRITADISHWVLVCERLLDETDEDIRLWDQICPHVHHIHSRIGTTQSPQCPDPTHPTFEAERTSFENVWRRMVRAQRQVHGPEYLVTYVPEYGPFPYHPDGSTRDFSEVADTEGVRHKALFEEAMFMDADM</sequence>
<protein>
    <recommendedName>
        <fullName evidence="1">Xylose isomerase-like TIM barrel domain-containing protein</fullName>
    </recommendedName>
</protein>
<dbReference type="EMBL" id="JAGSXJ010000023">
    <property type="protein sequence ID" value="KAH6676881.1"/>
    <property type="molecule type" value="Genomic_DNA"/>
</dbReference>
<dbReference type="InterPro" id="IPR013022">
    <property type="entry name" value="Xyl_isomerase-like_TIM-brl"/>
</dbReference>
<dbReference type="Pfam" id="PF01261">
    <property type="entry name" value="AP_endonuc_2"/>
    <property type="match status" value="1"/>
</dbReference>